<organism evidence="1 2">
    <name type="scientific">Nocardiopsis changdeensis</name>
    <dbReference type="NCBI Taxonomy" id="2831969"/>
    <lineage>
        <taxon>Bacteria</taxon>
        <taxon>Bacillati</taxon>
        <taxon>Actinomycetota</taxon>
        <taxon>Actinomycetes</taxon>
        <taxon>Streptosporangiales</taxon>
        <taxon>Nocardiopsidaceae</taxon>
        <taxon>Nocardiopsis</taxon>
    </lineage>
</organism>
<keyword evidence="2" id="KW-1185">Reference proteome</keyword>
<protein>
    <submittedName>
        <fullName evidence="1">Uncharacterized protein</fullName>
    </submittedName>
</protein>
<dbReference type="RefSeq" id="WP_220561534.1">
    <property type="nucleotide sequence ID" value="NZ_CP074133.1"/>
</dbReference>
<gene>
    <name evidence="1" type="ORF">KGD84_17580</name>
</gene>
<sequence length="115" mass="12657">MTEAPDPQYPDADRGFEIRVSPDERNVAIYDPGNAPWFVPIDRGRFVRTADLDKAGWKQYVPATDRDTILALVADWAHRSAEYGGLGPGDLVWALEQAGYTLPSPEEARAVVGEA</sequence>
<name>A0ABX8BG66_9ACTN</name>
<evidence type="ECO:0000313" key="2">
    <source>
        <dbReference type="Proteomes" id="UP000676079"/>
    </source>
</evidence>
<dbReference type="EMBL" id="CP074133">
    <property type="protein sequence ID" value="QUX20339.1"/>
    <property type="molecule type" value="Genomic_DNA"/>
</dbReference>
<proteinExistence type="predicted"/>
<dbReference type="Proteomes" id="UP000676079">
    <property type="component" value="Chromosome"/>
</dbReference>
<evidence type="ECO:0000313" key="1">
    <source>
        <dbReference type="EMBL" id="QUX20339.1"/>
    </source>
</evidence>
<reference evidence="1 2" key="1">
    <citation type="submission" date="2021-05" db="EMBL/GenBank/DDBJ databases">
        <title>Direct Submission.</title>
        <authorList>
            <person name="Li K."/>
            <person name="Gao J."/>
        </authorList>
    </citation>
    <scope>NUCLEOTIDE SEQUENCE [LARGE SCALE GENOMIC DNA]</scope>
    <source>
        <strain evidence="1 2">Mg02</strain>
    </source>
</reference>
<accession>A0ABX8BG66</accession>